<dbReference type="AlphaFoldDB" id="A0A263BWF0"/>
<accession>A0A263BWF0</accession>
<evidence type="ECO:0000259" key="1">
    <source>
        <dbReference type="PROSITE" id="PS51186"/>
    </source>
</evidence>
<protein>
    <recommendedName>
        <fullName evidence="1">N-acetyltransferase domain-containing protein</fullName>
    </recommendedName>
</protein>
<sequence length="146" mass="16738">MTSENAKEICSWKYEKPYDLYNMNTDVFEELMNNNYYEVINNECQLIGYFCLGKDAQVPGWGYNNGPIDIGLGLNPALTGRGLGAAFLLAGLKFAKLKLNKVNFRLTVATFNERAIKVYEKVGFIKRGEFLHSNTNQPFYVMDYQY</sequence>
<reference evidence="3" key="1">
    <citation type="submission" date="2017-08" db="EMBL/GenBank/DDBJ databases">
        <authorList>
            <person name="Huang Z."/>
        </authorList>
    </citation>
    <scope>NUCLEOTIDE SEQUENCE [LARGE SCALE GENOMIC DNA]</scope>
    <source>
        <strain evidence="3">SA5d-4</strain>
    </source>
</reference>
<evidence type="ECO:0000313" key="2">
    <source>
        <dbReference type="EMBL" id="OZM57516.1"/>
    </source>
</evidence>
<comment type="caution">
    <text evidence="2">The sequence shown here is derived from an EMBL/GenBank/DDBJ whole genome shotgun (WGS) entry which is preliminary data.</text>
</comment>
<dbReference type="InterPro" id="IPR000182">
    <property type="entry name" value="GNAT_dom"/>
</dbReference>
<gene>
    <name evidence="2" type="ORF">CIB95_08165</name>
</gene>
<keyword evidence="3" id="KW-1185">Reference proteome</keyword>
<dbReference type="SUPFAM" id="SSF55729">
    <property type="entry name" value="Acyl-CoA N-acyltransferases (Nat)"/>
    <property type="match status" value="1"/>
</dbReference>
<dbReference type="EMBL" id="NPIA01000003">
    <property type="protein sequence ID" value="OZM57516.1"/>
    <property type="molecule type" value="Genomic_DNA"/>
</dbReference>
<dbReference type="Proteomes" id="UP000217083">
    <property type="component" value="Unassembled WGS sequence"/>
</dbReference>
<dbReference type="Gene3D" id="3.40.630.30">
    <property type="match status" value="1"/>
</dbReference>
<dbReference type="Pfam" id="PF00583">
    <property type="entry name" value="Acetyltransf_1"/>
    <property type="match status" value="1"/>
</dbReference>
<proteinExistence type="predicted"/>
<feature type="domain" description="N-acetyltransferase" evidence="1">
    <location>
        <begin position="7"/>
        <end position="146"/>
    </location>
</feature>
<organism evidence="2 3">
    <name type="scientific">Lottiidibacillus patelloidae</name>
    <dbReference type="NCBI Taxonomy" id="2670334"/>
    <lineage>
        <taxon>Bacteria</taxon>
        <taxon>Bacillati</taxon>
        <taxon>Bacillota</taxon>
        <taxon>Bacilli</taxon>
        <taxon>Bacillales</taxon>
        <taxon>Bacillaceae</taxon>
        <taxon>Lottiidibacillus</taxon>
    </lineage>
</organism>
<dbReference type="GO" id="GO:0016747">
    <property type="term" value="F:acyltransferase activity, transferring groups other than amino-acyl groups"/>
    <property type="evidence" value="ECO:0007669"/>
    <property type="project" value="InterPro"/>
</dbReference>
<name>A0A263BWF0_9BACI</name>
<reference evidence="2 3" key="2">
    <citation type="submission" date="2017-09" db="EMBL/GenBank/DDBJ databases">
        <title>Bacillus patelloidae sp. nov., isolated from the intestinal tract of a marine limpet.</title>
        <authorList>
            <person name="Liu R."/>
            <person name="Dong C."/>
            <person name="Shao Z."/>
        </authorList>
    </citation>
    <scope>NUCLEOTIDE SEQUENCE [LARGE SCALE GENOMIC DNA]</scope>
    <source>
        <strain evidence="2 3">SA5d-4</strain>
    </source>
</reference>
<evidence type="ECO:0000313" key="3">
    <source>
        <dbReference type="Proteomes" id="UP000217083"/>
    </source>
</evidence>
<dbReference type="PROSITE" id="PS51186">
    <property type="entry name" value="GNAT"/>
    <property type="match status" value="1"/>
</dbReference>
<dbReference type="InterPro" id="IPR016181">
    <property type="entry name" value="Acyl_CoA_acyltransferase"/>
</dbReference>